<dbReference type="InterPro" id="IPR023772">
    <property type="entry name" value="DNA-bd_HTH_TetR-type_CS"/>
</dbReference>
<evidence type="ECO:0000313" key="7">
    <source>
        <dbReference type="Proteomes" id="UP001418796"/>
    </source>
</evidence>
<reference evidence="6 7" key="1">
    <citation type="submission" date="2024-03" db="EMBL/GenBank/DDBJ databases">
        <title>Bacilli Hybrid Assemblies.</title>
        <authorList>
            <person name="Kovac J."/>
        </authorList>
    </citation>
    <scope>NUCLEOTIDE SEQUENCE [LARGE SCALE GENOMIC DNA]</scope>
    <source>
        <strain evidence="6 7">FSL R7-0666</strain>
    </source>
</reference>
<dbReference type="PRINTS" id="PR00455">
    <property type="entry name" value="HTHTETR"/>
</dbReference>
<dbReference type="Gene3D" id="1.10.10.60">
    <property type="entry name" value="Homeodomain-like"/>
    <property type="match status" value="1"/>
</dbReference>
<accession>A0ABU9VFM4</accession>
<keyword evidence="1" id="KW-0805">Transcription regulation</keyword>
<dbReference type="PANTHER" id="PTHR30055">
    <property type="entry name" value="HTH-TYPE TRANSCRIPTIONAL REGULATOR RUTR"/>
    <property type="match status" value="1"/>
</dbReference>
<dbReference type="EMBL" id="JBCITK010000001">
    <property type="protein sequence ID" value="MEN0642420.1"/>
    <property type="molecule type" value="Genomic_DNA"/>
</dbReference>
<dbReference type="Pfam" id="PF16859">
    <property type="entry name" value="TetR_C_11"/>
    <property type="match status" value="1"/>
</dbReference>
<dbReference type="RefSeq" id="WP_343129545.1">
    <property type="nucleotide sequence ID" value="NZ_JBCITK010000001.1"/>
</dbReference>
<sequence>MSDSVKQHAEEETKRGRPMDLSRNEVIVQTTLELLAEVGFDALTIEAIAHQAKVGKATIYRRWASKEELVIHAVSSISPFESIIDEIDQTKDLREQLIDLLCFCFREEHEVYQQAMTAIGSAMPHNKELEQGLHKDFYRKLRTALWTIIEPYLKENHTLHTEKLDLLADVGPALIVYRLFLVRKSFDRAYIENIADHLMMPMIEPNIIIEK</sequence>
<dbReference type="PROSITE" id="PS50977">
    <property type="entry name" value="HTH_TETR_2"/>
    <property type="match status" value="1"/>
</dbReference>
<feature type="domain" description="HTH tetR-type" evidence="5">
    <location>
        <begin position="21"/>
        <end position="81"/>
    </location>
</feature>
<dbReference type="InterPro" id="IPR050109">
    <property type="entry name" value="HTH-type_TetR-like_transc_reg"/>
</dbReference>
<evidence type="ECO:0000256" key="1">
    <source>
        <dbReference type="ARBA" id="ARBA00023015"/>
    </source>
</evidence>
<dbReference type="InterPro" id="IPR009057">
    <property type="entry name" value="Homeodomain-like_sf"/>
</dbReference>
<dbReference type="Pfam" id="PF00440">
    <property type="entry name" value="TetR_N"/>
    <property type="match status" value="1"/>
</dbReference>
<name>A0ABU9VFM4_9BACI</name>
<organism evidence="6 7">
    <name type="scientific">Alkalicoccobacillus gibsonii</name>
    <dbReference type="NCBI Taxonomy" id="79881"/>
    <lineage>
        <taxon>Bacteria</taxon>
        <taxon>Bacillati</taxon>
        <taxon>Bacillota</taxon>
        <taxon>Bacilli</taxon>
        <taxon>Bacillales</taxon>
        <taxon>Bacillaceae</taxon>
        <taxon>Alkalicoccobacillus</taxon>
    </lineage>
</organism>
<evidence type="ECO:0000256" key="4">
    <source>
        <dbReference type="PROSITE-ProRule" id="PRU00335"/>
    </source>
</evidence>
<keyword evidence="7" id="KW-1185">Reference proteome</keyword>
<dbReference type="Proteomes" id="UP001418796">
    <property type="component" value="Unassembled WGS sequence"/>
</dbReference>
<keyword evidence="2 4" id="KW-0238">DNA-binding</keyword>
<evidence type="ECO:0000256" key="3">
    <source>
        <dbReference type="ARBA" id="ARBA00023163"/>
    </source>
</evidence>
<evidence type="ECO:0000259" key="5">
    <source>
        <dbReference type="PROSITE" id="PS50977"/>
    </source>
</evidence>
<dbReference type="PROSITE" id="PS01081">
    <property type="entry name" value="HTH_TETR_1"/>
    <property type="match status" value="1"/>
</dbReference>
<comment type="caution">
    <text evidence="6">The sequence shown here is derived from an EMBL/GenBank/DDBJ whole genome shotgun (WGS) entry which is preliminary data.</text>
</comment>
<dbReference type="PANTHER" id="PTHR30055:SF149">
    <property type="entry name" value="TETR-FAMILY TRANSCRIPTIONAL REGULATOR"/>
    <property type="match status" value="1"/>
</dbReference>
<gene>
    <name evidence="6" type="ORF">MKY91_04485</name>
</gene>
<dbReference type="SUPFAM" id="SSF48498">
    <property type="entry name" value="Tetracyclin repressor-like, C-terminal domain"/>
    <property type="match status" value="1"/>
</dbReference>
<proteinExistence type="predicted"/>
<dbReference type="InterPro" id="IPR011075">
    <property type="entry name" value="TetR_C"/>
</dbReference>
<dbReference type="InterPro" id="IPR036271">
    <property type="entry name" value="Tet_transcr_reg_TetR-rel_C_sf"/>
</dbReference>
<dbReference type="InterPro" id="IPR001647">
    <property type="entry name" value="HTH_TetR"/>
</dbReference>
<dbReference type="Gene3D" id="1.10.357.10">
    <property type="entry name" value="Tetracycline Repressor, domain 2"/>
    <property type="match status" value="1"/>
</dbReference>
<dbReference type="SUPFAM" id="SSF46689">
    <property type="entry name" value="Homeodomain-like"/>
    <property type="match status" value="1"/>
</dbReference>
<protein>
    <submittedName>
        <fullName evidence="6">TetR/AcrR family transcriptional regulator</fullName>
    </submittedName>
</protein>
<evidence type="ECO:0000256" key="2">
    <source>
        <dbReference type="ARBA" id="ARBA00023125"/>
    </source>
</evidence>
<feature type="DNA-binding region" description="H-T-H motif" evidence="4">
    <location>
        <begin position="44"/>
        <end position="63"/>
    </location>
</feature>
<evidence type="ECO:0000313" key="6">
    <source>
        <dbReference type="EMBL" id="MEN0642420.1"/>
    </source>
</evidence>
<keyword evidence="3" id="KW-0804">Transcription</keyword>